<evidence type="ECO:0000313" key="6">
    <source>
        <dbReference type="Proteomes" id="UP000042958"/>
    </source>
</evidence>
<protein>
    <recommendedName>
        <fullName evidence="7">GPI anchored protein</fullName>
    </recommendedName>
</protein>
<reference evidence="6" key="1">
    <citation type="journal article" date="2015" name="Genome Announc.">
        <title>Draft genome sequence of the fungus Penicillium brasilianum MG11.</title>
        <authorList>
            <person name="Horn F."/>
            <person name="Linde J."/>
            <person name="Mattern D.J."/>
            <person name="Walther G."/>
            <person name="Guthke R."/>
            <person name="Brakhage A.A."/>
            <person name="Valiante V."/>
        </authorList>
    </citation>
    <scope>NUCLEOTIDE SEQUENCE [LARGE SCALE GENOMIC DNA]</scope>
    <source>
        <strain evidence="6">MG11</strain>
    </source>
</reference>
<evidence type="ECO:0000259" key="4">
    <source>
        <dbReference type="Pfam" id="PF23865"/>
    </source>
</evidence>
<organism evidence="5 6">
    <name type="scientific">Penicillium brasilianum</name>
    <dbReference type="NCBI Taxonomy" id="104259"/>
    <lineage>
        <taxon>Eukaryota</taxon>
        <taxon>Fungi</taxon>
        <taxon>Dikarya</taxon>
        <taxon>Ascomycota</taxon>
        <taxon>Pezizomycotina</taxon>
        <taxon>Eurotiomycetes</taxon>
        <taxon>Eurotiomycetidae</taxon>
        <taxon>Eurotiales</taxon>
        <taxon>Aspergillaceae</taxon>
        <taxon>Penicillium</taxon>
    </lineage>
</organism>
<dbReference type="AlphaFoldDB" id="A0A0F7TWN7"/>
<feature type="domain" description="DUF7029" evidence="3">
    <location>
        <begin position="79"/>
        <end position="181"/>
    </location>
</feature>
<evidence type="ECO:0000256" key="1">
    <source>
        <dbReference type="SAM" id="MobiDB-lite"/>
    </source>
</evidence>
<keyword evidence="2" id="KW-0732">Signal</keyword>
<feature type="signal peptide" evidence="2">
    <location>
        <begin position="1"/>
        <end position="24"/>
    </location>
</feature>
<proteinExistence type="predicted"/>
<feature type="compositionally biased region" description="Polar residues" evidence="1">
    <location>
        <begin position="469"/>
        <end position="482"/>
    </location>
</feature>
<dbReference type="InterPro" id="IPR054293">
    <property type="entry name" value="DUF7029"/>
</dbReference>
<dbReference type="Pfam" id="PF23865">
    <property type="entry name" value="DUF7223"/>
    <property type="match status" value="1"/>
</dbReference>
<accession>A0A0F7TWN7</accession>
<dbReference type="EMBL" id="CDHK01000007">
    <property type="protein sequence ID" value="CEJ59810.1"/>
    <property type="molecule type" value="Genomic_DNA"/>
</dbReference>
<evidence type="ECO:0008006" key="7">
    <source>
        <dbReference type="Google" id="ProtNLM"/>
    </source>
</evidence>
<dbReference type="InterPro" id="IPR055647">
    <property type="entry name" value="DUF7223"/>
</dbReference>
<evidence type="ECO:0000256" key="2">
    <source>
        <dbReference type="SAM" id="SignalP"/>
    </source>
</evidence>
<sequence length="550" mass="59099">MVYKALSWFIPGLLLSPFCQIALSFELQPIVSNSVATGRHATRDDDFSVLDLLSSETFLWGGSHNGRSALGNLTVHMPGDAENIISMEKFQPLLRSAECTNTSMTMDFKDERSYQYGQRLWQWVNDADERKFVLVAGNGHCGWNQHRLPFVVANVLFNDAQNTIGLTGYVSDWKTVAHTYELFVGGHPSSEKRDIDHTFSLDFNHALPLSSKSFSMGDFKFTYDCDDCGTKGEFAFQFELKTEIFVPTGVSMTLSPQGVSANFNPRLGLSANFTGTKTDEMELGKIPIDGLTIPGGILDLGPEIVFSWGYALGPIIGTAGVSTGVSIGLEDSAELKIDLTSPDVSASGWTPKITKKPITVDASISGGIKVNAKAAIELALEALDTGFEIGLDLEPWAGATLTVASSSGAACPDDPERHHFGVKVAPSAGVNLNVEASQAGDENEPFLSKAIASVTMPLPPMCTGFGSPPNASGSPRKTTTKATSTPLSRSSTTYLSTTTPSIVAPTTMTTATTTYSFSSSSSIPSIPAPRPYPYIRRKRYVGRSERDLHA</sequence>
<evidence type="ECO:0000259" key="3">
    <source>
        <dbReference type="Pfam" id="PF22974"/>
    </source>
</evidence>
<gene>
    <name evidence="5" type="ORF">PMG11_08414</name>
</gene>
<feature type="compositionally biased region" description="Low complexity" evidence="1">
    <location>
        <begin position="483"/>
        <end position="493"/>
    </location>
</feature>
<dbReference type="OrthoDB" id="160645at2759"/>
<feature type="domain" description="DUF7223" evidence="4">
    <location>
        <begin position="215"/>
        <end position="462"/>
    </location>
</feature>
<dbReference type="Proteomes" id="UP000042958">
    <property type="component" value="Unassembled WGS sequence"/>
</dbReference>
<keyword evidence="6" id="KW-1185">Reference proteome</keyword>
<name>A0A0F7TWN7_PENBI</name>
<dbReference type="Pfam" id="PF22974">
    <property type="entry name" value="DUF7029"/>
    <property type="match status" value="1"/>
</dbReference>
<feature type="region of interest" description="Disordered" evidence="1">
    <location>
        <begin position="462"/>
        <end position="493"/>
    </location>
</feature>
<dbReference type="STRING" id="104259.A0A0F7TWN7"/>
<feature type="chain" id="PRO_5002522763" description="GPI anchored protein" evidence="2">
    <location>
        <begin position="25"/>
        <end position="550"/>
    </location>
</feature>
<evidence type="ECO:0000313" key="5">
    <source>
        <dbReference type="EMBL" id="CEJ59810.1"/>
    </source>
</evidence>